<dbReference type="EMBL" id="CAUJNA010003397">
    <property type="protein sequence ID" value="CAJ1401069.1"/>
    <property type="molecule type" value="Genomic_DNA"/>
</dbReference>
<organism evidence="1 2">
    <name type="scientific">Effrenium voratum</name>
    <dbReference type="NCBI Taxonomy" id="2562239"/>
    <lineage>
        <taxon>Eukaryota</taxon>
        <taxon>Sar</taxon>
        <taxon>Alveolata</taxon>
        <taxon>Dinophyceae</taxon>
        <taxon>Suessiales</taxon>
        <taxon>Symbiodiniaceae</taxon>
        <taxon>Effrenium</taxon>
    </lineage>
</organism>
<name>A0AA36J8I4_9DINO</name>
<keyword evidence="2" id="KW-1185">Reference proteome</keyword>
<comment type="caution">
    <text evidence="1">The sequence shown here is derived from an EMBL/GenBank/DDBJ whole genome shotgun (WGS) entry which is preliminary data.</text>
</comment>
<gene>
    <name evidence="1" type="ORF">EVOR1521_LOCUS24282</name>
</gene>
<accession>A0AA36J8I4</accession>
<proteinExistence type="predicted"/>
<evidence type="ECO:0000313" key="1">
    <source>
        <dbReference type="EMBL" id="CAJ1401069.1"/>
    </source>
</evidence>
<protein>
    <submittedName>
        <fullName evidence="1">Uncharacterized protein</fullName>
    </submittedName>
</protein>
<dbReference type="Proteomes" id="UP001178507">
    <property type="component" value="Unassembled WGS sequence"/>
</dbReference>
<sequence>MGQALSHLFGSVEHHEEVDPLAEDPGGDIPGVDTVGSSCSCSYPPVLKSTLHQADKDFWFNLDKYTAHTLLSKKPMGEREFAEGMHRFELAKDQISESLRQLRESYTDLAIARRDLEQSQQGAAWEHFSKCRPLSKKYGLYLPCHENFKAAMHRYRGLLQKPGCPVGASLPLRPAALPPALALAGAAPATPANERARSGSEFL</sequence>
<dbReference type="AlphaFoldDB" id="A0AA36J8I4"/>
<reference evidence="1" key="1">
    <citation type="submission" date="2023-08" db="EMBL/GenBank/DDBJ databases">
        <authorList>
            <person name="Chen Y."/>
            <person name="Shah S."/>
            <person name="Dougan E. K."/>
            <person name="Thang M."/>
            <person name="Chan C."/>
        </authorList>
    </citation>
    <scope>NUCLEOTIDE SEQUENCE</scope>
</reference>
<evidence type="ECO:0000313" key="2">
    <source>
        <dbReference type="Proteomes" id="UP001178507"/>
    </source>
</evidence>